<organism evidence="1 2">
    <name type="scientific">Candidatus Cryptobacteroides excrementipullorum</name>
    <dbReference type="NCBI Taxonomy" id="2840761"/>
    <lineage>
        <taxon>Bacteria</taxon>
        <taxon>Pseudomonadati</taxon>
        <taxon>Bacteroidota</taxon>
        <taxon>Bacteroidia</taxon>
        <taxon>Bacteroidales</taxon>
        <taxon>Candidatus Cryptobacteroides</taxon>
    </lineage>
</organism>
<dbReference type="EMBL" id="JADILZ010000031">
    <property type="protein sequence ID" value="MBO8477978.1"/>
    <property type="molecule type" value="Genomic_DNA"/>
</dbReference>
<comment type="caution">
    <text evidence="1">The sequence shown here is derived from an EMBL/GenBank/DDBJ whole genome shotgun (WGS) entry which is preliminary data.</text>
</comment>
<accession>A0A9D9NLZ4</accession>
<name>A0A9D9NLZ4_9BACT</name>
<evidence type="ECO:0000313" key="1">
    <source>
        <dbReference type="EMBL" id="MBO8477978.1"/>
    </source>
</evidence>
<protein>
    <submittedName>
        <fullName evidence="1">Uncharacterized protein</fullName>
    </submittedName>
</protein>
<dbReference type="AlphaFoldDB" id="A0A9D9NLZ4"/>
<evidence type="ECO:0000313" key="2">
    <source>
        <dbReference type="Proteomes" id="UP000823771"/>
    </source>
</evidence>
<reference evidence="1" key="2">
    <citation type="journal article" date="2021" name="PeerJ">
        <title>Extensive microbial diversity within the chicken gut microbiome revealed by metagenomics and culture.</title>
        <authorList>
            <person name="Gilroy R."/>
            <person name="Ravi A."/>
            <person name="Getino M."/>
            <person name="Pursley I."/>
            <person name="Horton D.L."/>
            <person name="Alikhan N.F."/>
            <person name="Baker D."/>
            <person name="Gharbi K."/>
            <person name="Hall N."/>
            <person name="Watson M."/>
            <person name="Adriaenssens E.M."/>
            <person name="Foster-Nyarko E."/>
            <person name="Jarju S."/>
            <person name="Secka A."/>
            <person name="Antonio M."/>
            <person name="Oren A."/>
            <person name="Chaudhuri R.R."/>
            <person name="La Ragione R."/>
            <person name="Hildebrand F."/>
            <person name="Pallen M.J."/>
        </authorList>
    </citation>
    <scope>NUCLEOTIDE SEQUENCE</scope>
    <source>
        <strain evidence="1">2478</strain>
    </source>
</reference>
<dbReference type="Proteomes" id="UP000823771">
    <property type="component" value="Unassembled WGS sequence"/>
</dbReference>
<sequence>MTSEKLKAILLDIYQPKVDFSIVLTDRKYRRRLGTYYPDRHLIYVHGGWGDDIMNTSTAIHEYAHHIHFTERSSGVFEKSHGHEFQLIHNALLTIAESKGYLGRSTIFK</sequence>
<proteinExistence type="predicted"/>
<gene>
    <name evidence="1" type="ORF">IAB80_03710</name>
</gene>
<reference evidence="1" key="1">
    <citation type="submission" date="2020-10" db="EMBL/GenBank/DDBJ databases">
        <authorList>
            <person name="Gilroy R."/>
        </authorList>
    </citation>
    <scope>NUCLEOTIDE SEQUENCE</scope>
    <source>
        <strain evidence="1">2478</strain>
    </source>
</reference>